<evidence type="ECO:0000313" key="9">
    <source>
        <dbReference type="Proteomes" id="UP000009234"/>
    </source>
</evidence>
<evidence type="ECO:0000259" key="7">
    <source>
        <dbReference type="Pfam" id="PF03711"/>
    </source>
</evidence>
<proteinExistence type="inferred from homology"/>
<evidence type="ECO:0000256" key="1">
    <source>
        <dbReference type="ARBA" id="ARBA00001933"/>
    </source>
</evidence>
<evidence type="ECO:0000256" key="4">
    <source>
        <dbReference type="ARBA" id="ARBA00022898"/>
    </source>
</evidence>
<keyword evidence="4" id="KW-0663">Pyridoxal phosphate</keyword>
<dbReference type="SUPFAM" id="SSF53383">
    <property type="entry name" value="PLP-dependent transferases"/>
    <property type="match status" value="1"/>
</dbReference>
<gene>
    <name evidence="8" type="ordered locus">Desru_2874</name>
</gene>
<evidence type="ECO:0000256" key="5">
    <source>
        <dbReference type="ARBA" id="ARBA00023239"/>
    </source>
</evidence>
<reference evidence="8 9" key="2">
    <citation type="journal article" date="2012" name="Stand. Genomic Sci.">
        <title>Complete genome sequence of the sulfate-reducing firmicute Desulfotomaculum ruminis type strain (DL(T)).</title>
        <authorList>
            <person name="Spring S."/>
            <person name="Visser M."/>
            <person name="Lu M."/>
            <person name="Copeland A."/>
            <person name="Lapidus A."/>
            <person name="Lucas S."/>
            <person name="Cheng J.F."/>
            <person name="Han C."/>
            <person name="Tapia R."/>
            <person name="Goodwin L.A."/>
            <person name="Pitluck S."/>
            <person name="Ivanova N."/>
            <person name="Land M."/>
            <person name="Hauser L."/>
            <person name="Larimer F."/>
            <person name="Rohde M."/>
            <person name="Goker M."/>
            <person name="Detter J.C."/>
            <person name="Kyrpides N.C."/>
            <person name="Woyke T."/>
            <person name="Schaap P.J."/>
            <person name="Plugge C.M."/>
            <person name="Muyzer G."/>
            <person name="Kuever J."/>
            <person name="Pereira I.A."/>
            <person name="Parshina S.N."/>
            <person name="Bernier-Latmani R."/>
            <person name="Stams A.J."/>
            <person name="Klenk H.P."/>
        </authorList>
    </citation>
    <scope>NUCLEOTIDE SEQUENCE [LARGE SCALE GENOMIC DNA]</scope>
    <source>
        <strain evidence="9">ATCC 23193 / DSM 2154 / NCIB 8452 / DL</strain>
    </source>
</reference>
<name>F6DSJ8_DESRL</name>
<evidence type="ECO:0000256" key="3">
    <source>
        <dbReference type="ARBA" id="ARBA00022793"/>
    </source>
</evidence>
<dbReference type="STRING" id="696281.Desru_2874"/>
<dbReference type="PANTHER" id="PTHR43277:SF4">
    <property type="entry name" value="ARGININE DECARBOXYLASE"/>
    <property type="match status" value="1"/>
</dbReference>
<keyword evidence="3" id="KW-0210">Decarboxylase</keyword>
<protein>
    <submittedName>
        <fullName evidence="8">Orn/Lys/Arg decarboxylase major region</fullName>
    </submittedName>
</protein>
<feature type="domain" description="Orn/Lys/Arg decarboxylase C-terminal" evidence="7">
    <location>
        <begin position="410"/>
        <end position="477"/>
    </location>
</feature>
<dbReference type="EMBL" id="CP002780">
    <property type="protein sequence ID" value="AEG61088.1"/>
    <property type="molecule type" value="Genomic_DNA"/>
</dbReference>
<dbReference type="Pfam" id="PF01276">
    <property type="entry name" value="OKR_DC_1"/>
    <property type="match status" value="1"/>
</dbReference>
<dbReference type="Gene3D" id="3.90.100.10">
    <property type="entry name" value="Orn/Lys/Arg decarboxylase, C-terminal domain"/>
    <property type="match status" value="1"/>
</dbReference>
<dbReference type="InterPro" id="IPR052357">
    <property type="entry name" value="Orn_Lys_Arg_decarboxylase-I"/>
</dbReference>
<dbReference type="HOGENOM" id="CLU_025925_2_1_9"/>
<dbReference type="InterPro" id="IPR015424">
    <property type="entry name" value="PyrdxlP-dep_Trfase"/>
</dbReference>
<keyword evidence="5" id="KW-0456">Lyase</keyword>
<evidence type="ECO:0000256" key="2">
    <source>
        <dbReference type="ARBA" id="ARBA00010671"/>
    </source>
</evidence>
<accession>F6DSJ8</accession>
<dbReference type="Pfam" id="PF03711">
    <property type="entry name" value="OKR_DC_1_C"/>
    <property type="match status" value="1"/>
</dbReference>
<reference evidence="9" key="1">
    <citation type="submission" date="2011-05" db="EMBL/GenBank/DDBJ databases">
        <title>Complete sequence of Desulfotomaculum ruminis DSM 2154.</title>
        <authorList>
            <person name="Lucas S."/>
            <person name="Copeland A."/>
            <person name="Lapidus A."/>
            <person name="Cheng J.-F."/>
            <person name="Goodwin L."/>
            <person name="Pitluck S."/>
            <person name="Lu M."/>
            <person name="Detter J.C."/>
            <person name="Han C."/>
            <person name="Tapia R."/>
            <person name="Land M."/>
            <person name="Hauser L."/>
            <person name="Kyrpides N."/>
            <person name="Ivanova N."/>
            <person name="Mikhailova N."/>
            <person name="Pagani I."/>
            <person name="Stams A.J.M."/>
            <person name="Plugge C.M."/>
            <person name="Muyzer G."/>
            <person name="Kuever J."/>
            <person name="Parshina S.N."/>
            <person name="Ivanova A.E."/>
            <person name="Nazina T.N."/>
            <person name="Brambilla E."/>
            <person name="Spring S."/>
            <person name="Klenk H.-P."/>
            <person name="Woyke T."/>
        </authorList>
    </citation>
    <scope>NUCLEOTIDE SEQUENCE [LARGE SCALE GENOMIC DNA]</scope>
    <source>
        <strain evidence="9">ATCC 23193 / DSM 2154 / NCIB 8452 / DL</strain>
    </source>
</reference>
<dbReference type="Gene3D" id="3.40.640.10">
    <property type="entry name" value="Type I PLP-dependent aspartate aminotransferase-like (Major domain)"/>
    <property type="match status" value="1"/>
</dbReference>
<comment type="similarity">
    <text evidence="2">Belongs to the Orn/Lys/Arg decarboxylase class-I family.</text>
</comment>
<comment type="cofactor">
    <cofactor evidence="1">
        <name>pyridoxal 5'-phosphate</name>
        <dbReference type="ChEBI" id="CHEBI:597326"/>
    </cofactor>
</comment>
<dbReference type="CDD" id="cd00615">
    <property type="entry name" value="Orn_deC_like"/>
    <property type="match status" value="1"/>
</dbReference>
<dbReference type="InterPro" id="IPR008286">
    <property type="entry name" value="Prn/Lys/Arg_de-COase_C"/>
</dbReference>
<dbReference type="GO" id="GO:0016831">
    <property type="term" value="F:carboxy-lyase activity"/>
    <property type="evidence" value="ECO:0007669"/>
    <property type="project" value="UniProtKB-KW"/>
</dbReference>
<sequence>MNTTFTTPIIDALKGYIEDQTVRFHMPGHKGCQVLKNPALALLGENAYRTDVTNVPGMDDLHQPHGIIREAERLAAELFGAEQTYFLINGSSCGLQALIMAACNPGDKILVPRNIHRSILSGIILSGAIPVFFLPEYSREYGIPLGTSPETVDRCLAGNPDAKAVLLVYPTYQGVISDVKTIAQVVHRYNIPLLIDEAHGPHFCFHEDLPITALEAGADASVQGTHKMLASFTQASMLHVKGNRLDRQRLEASLKLLQSTSTSYLLLASLDGTRAQMSGYGRELMGSALQLSGFLRKEIKKIPDYNVLGEEMIGGPGVFGLDPTKINISLKNLRISGLWAEQWLRKHHQIQVEMSDVFNLLLLVTCGNWLSDANKMLYALRDMIQHIRLHPEVTGPYTEIQDVNPFPFIPEMMVPPREAFLASTTPLLLEEAMGSISAEVITCYPPGIPVICPGEKFSQEIIAYLSVMRTLGIHFQGCSDAGLKTVLTLK</sequence>
<dbReference type="InterPro" id="IPR015421">
    <property type="entry name" value="PyrdxlP-dep_Trfase_major"/>
</dbReference>
<dbReference type="AlphaFoldDB" id="F6DSJ8"/>
<feature type="domain" description="Orn/Lys/Arg decarboxylases family 1 pyridoxal-P attachment site" evidence="6">
    <location>
        <begin position="7"/>
        <end position="368"/>
    </location>
</feature>
<dbReference type="PANTHER" id="PTHR43277">
    <property type="entry name" value="ARGININE DECARBOXYLASE"/>
    <property type="match status" value="1"/>
</dbReference>
<dbReference type="Proteomes" id="UP000009234">
    <property type="component" value="Chromosome"/>
</dbReference>
<dbReference type="KEGG" id="dru:Desru_2874"/>
<dbReference type="eggNOG" id="COG1982">
    <property type="taxonomic scope" value="Bacteria"/>
</dbReference>
<dbReference type="RefSeq" id="WP_013842840.1">
    <property type="nucleotide sequence ID" value="NC_015589.1"/>
</dbReference>
<evidence type="ECO:0000313" key="8">
    <source>
        <dbReference type="EMBL" id="AEG61088.1"/>
    </source>
</evidence>
<organism evidence="8 9">
    <name type="scientific">Desulforamulus ruminis (strain ATCC 23193 / DSM 2154 / NCIMB 8452 / DL)</name>
    <name type="common">Desulfotomaculum ruminis</name>
    <dbReference type="NCBI Taxonomy" id="696281"/>
    <lineage>
        <taxon>Bacteria</taxon>
        <taxon>Bacillati</taxon>
        <taxon>Bacillota</taxon>
        <taxon>Clostridia</taxon>
        <taxon>Eubacteriales</taxon>
        <taxon>Peptococcaceae</taxon>
        <taxon>Desulforamulus</taxon>
    </lineage>
</organism>
<dbReference type="OrthoDB" id="9815233at2"/>
<dbReference type="InterPro" id="IPR000310">
    <property type="entry name" value="Orn/Lys/Arg_deCO2ase_major_dom"/>
</dbReference>
<keyword evidence="9" id="KW-1185">Reference proteome</keyword>
<evidence type="ECO:0000259" key="6">
    <source>
        <dbReference type="Pfam" id="PF01276"/>
    </source>
</evidence>